<dbReference type="GO" id="GO:0005085">
    <property type="term" value="F:guanyl-nucleotide exchange factor activity"/>
    <property type="evidence" value="ECO:0007669"/>
    <property type="project" value="InterPro"/>
</dbReference>
<dbReference type="Gene3D" id="1.20.900.10">
    <property type="entry name" value="Dbl homology (DH) domain"/>
    <property type="match status" value="1"/>
</dbReference>
<keyword evidence="6" id="KW-1185">Reference proteome</keyword>
<dbReference type="RefSeq" id="WP_045098401.1">
    <property type="nucleotide sequence ID" value="NZ_CP020614.1"/>
</dbReference>
<dbReference type="EMBL" id="LN614830">
    <property type="protein sequence ID" value="CEG59891.1"/>
    <property type="molecule type" value="Genomic_DNA"/>
</dbReference>
<proteinExistence type="predicted"/>
<dbReference type="HOGENOM" id="CLU_857355_0_0_6"/>
<reference evidence="5" key="1">
    <citation type="submission" date="2014-09" db="EMBL/GenBank/DDBJ databases">
        <authorList>
            <person name="Gomez-Valero L."/>
        </authorList>
    </citation>
    <scope>NUCLEOTIDE SEQUENCE [LARGE SCALE GENOMIC DNA]</scope>
    <source>
        <strain evidence="5">ATCC33218</strain>
    </source>
</reference>
<name>A0A098GEI6_LEGMI</name>
<dbReference type="PATRIC" id="fig|451.8.peg.124"/>
<feature type="region of interest" description="Disordered" evidence="1">
    <location>
        <begin position="347"/>
        <end position="390"/>
    </location>
</feature>
<evidence type="ECO:0000313" key="5">
    <source>
        <dbReference type="Proteomes" id="UP000032414"/>
    </source>
</evidence>
<dbReference type="EMBL" id="FMVN01000009">
    <property type="protein sequence ID" value="SCY52927.1"/>
    <property type="molecule type" value="Genomic_DNA"/>
</dbReference>
<dbReference type="SMART" id="SM00325">
    <property type="entry name" value="RhoGEF"/>
    <property type="match status" value="1"/>
</dbReference>
<reference evidence="4 6" key="3">
    <citation type="submission" date="2016-10" db="EMBL/GenBank/DDBJ databases">
        <authorList>
            <person name="Varghese N."/>
            <person name="Submissions S."/>
        </authorList>
    </citation>
    <scope>NUCLEOTIDE SEQUENCE [LARGE SCALE GENOMIC DNA]</scope>
    <source>
        <strain evidence="4 6">ATCC 33218</strain>
    </source>
</reference>
<feature type="region of interest" description="Disordered" evidence="1">
    <location>
        <begin position="274"/>
        <end position="312"/>
    </location>
</feature>
<dbReference type="Proteomes" id="UP000182998">
    <property type="component" value="Unassembled WGS sequence"/>
</dbReference>
<dbReference type="InterPro" id="IPR035899">
    <property type="entry name" value="DBL_dom_sf"/>
</dbReference>
<feature type="compositionally biased region" description="Polar residues" evidence="1">
    <location>
        <begin position="289"/>
        <end position="312"/>
    </location>
</feature>
<dbReference type="KEGG" id="tmc:LMI_0545"/>
<accession>A0A098GEI6</accession>
<dbReference type="AlphaFoldDB" id="A0A098GEI6"/>
<dbReference type="OrthoDB" id="5654121at2"/>
<dbReference type="InterPro" id="IPR000219">
    <property type="entry name" value="DH_dom"/>
</dbReference>
<protein>
    <submittedName>
        <fullName evidence="4">RhoGEF domain-containing protein</fullName>
    </submittedName>
</protein>
<feature type="domain" description="DH" evidence="2">
    <location>
        <begin position="63"/>
        <end position="244"/>
    </location>
</feature>
<evidence type="ECO:0000313" key="3">
    <source>
        <dbReference type="EMBL" id="CEG59891.1"/>
    </source>
</evidence>
<evidence type="ECO:0000256" key="1">
    <source>
        <dbReference type="SAM" id="MobiDB-lite"/>
    </source>
</evidence>
<reference evidence="3" key="2">
    <citation type="submission" date="2014-09" db="EMBL/GenBank/DDBJ databases">
        <authorList>
            <person name="GOMEZ-VALERO Laura"/>
        </authorList>
    </citation>
    <scope>NUCLEOTIDE SEQUENCE</scope>
    <source>
        <strain evidence="3">ATCC33218</strain>
    </source>
</reference>
<evidence type="ECO:0000259" key="2">
    <source>
        <dbReference type="PROSITE" id="PS50010"/>
    </source>
</evidence>
<evidence type="ECO:0000313" key="4">
    <source>
        <dbReference type="EMBL" id="SCY52927.1"/>
    </source>
</evidence>
<sequence length="390" mass="43322">MQSSQETRQMIEQDKTSTVVSEEVSYSFSEAGDGMDESPAIDEIKSVSPEADEERVEGKKSLAEDHVIQEMIATERSYNEALGFLNSVLSRPDLVNDIPVLVEFKEIVPQLKIISDKLLENVEKAVLFEADPVEIRKLREQRTQLLKAFFSLYPKCCSLYTAFAKEDATNPKLFQDIKQYVTLNNSLHLDLASFLIQPFQRGPRYSMLIASAISSTKGLSSDQIEDLSHLLKTVREKLLVANSSMPSTVVKPYEVGDLVLRPLYRYFTQASESVTPAPVSPKKEEKSRPASSVPVSESLEQINSGSADTANVGSDIEAAKSAETAVAKPESRRYHFGDYTRSFLGSIWSKPAPQPAQSSHTDSAEKELEETDDLDENFVVVDKPNNGIPM</sequence>
<dbReference type="SUPFAM" id="SSF48065">
    <property type="entry name" value="DBL homology domain (DH-domain)"/>
    <property type="match status" value="1"/>
</dbReference>
<gene>
    <name evidence="3" type="ORF">LMI_0545</name>
    <name evidence="4" type="ORF">SAMN02982997_01982</name>
</gene>
<organism evidence="3 5">
    <name type="scientific">Legionella micdadei</name>
    <name type="common">Tatlockia micdadei</name>
    <dbReference type="NCBI Taxonomy" id="451"/>
    <lineage>
        <taxon>Bacteria</taxon>
        <taxon>Pseudomonadati</taxon>
        <taxon>Pseudomonadota</taxon>
        <taxon>Gammaproteobacteria</taxon>
        <taxon>Legionellales</taxon>
        <taxon>Legionellaceae</taxon>
        <taxon>Legionella</taxon>
    </lineage>
</organism>
<dbReference type="Proteomes" id="UP000032414">
    <property type="component" value="Chromosome I"/>
</dbReference>
<dbReference type="Pfam" id="PF00621">
    <property type="entry name" value="RhoGEF"/>
    <property type="match status" value="1"/>
</dbReference>
<feature type="region of interest" description="Disordered" evidence="1">
    <location>
        <begin position="1"/>
        <end position="21"/>
    </location>
</feature>
<dbReference type="PROSITE" id="PS50010">
    <property type="entry name" value="DH_2"/>
    <property type="match status" value="1"/>
</dbReference>
<feature type="compositionally biased region" description="Acidic residues" evidence="1">
    <location>
        <begin position="367"/>
        <end position="376"/>
    </location>
</feature>
<evidence type="ECO:0000313" key="6">
    <source>
        <dbReference type="Proteomes" id="UP000182998"/>
    </source>
</evidence>